<evidence type="ECO:0000313" key="6">
    <source>
        <dbReference type="Proteomes" id="UP000295711"/>
    </source>
</evidence>
<accession>A0A4V2SDW4</accession>
<dbReference type="PANTHER" id="PTHR33941:SF11">
    <property type="entry name" value="BACTERIAL MICROCOMPARTMENT SHELL PROTEIN PDUJ"/>
    <property type="match status" value="1"/>
</dbReference>
<dbReference type="PIRSF" id="PIRSF034834">
    <property type="entry name" value="PduT"/>
    <property type="match status" value="1"/>
</dbReference>
<sequence>MIETVGFLELNCIAKGVEAADAILKAAQVELTFAKPVCPGKYSILFTGEVAAVKASLDAGMAVGESHVVDSTVIPRVHPQVIEAIHQATDFHGTGAIGVMEFFSITAAVYGADAAVKAANVTLLDVRLGMGLGGKSFVVMTGDVASVKASVEAGSEEGKNNGLLVSSVVIPSPRPEIFESLM</sequence>
<evidence type="ECO:0000313" key="5">
    <source>
        <dbReference type="EMBL" id="TCO85462.1"/>
    </source>
</evidence>
<dbReference type="AlphaFoldDB" id="A0A4V2SDW4"/>
<dbReference type="PROSITE" id="PS51930">
    <property type="entry name" value="BMC_2"/>
    <property type="match status" value="2"/>
</dbReference>
<evidence type="ECO:0000256" key="1">
    <source>
        <dbReference type="ARBA" id="ARBA00024322"/>
    </source>
</evidence>
<dbReference type="EMBL" id="SLXA01000003">
    <property type="protein sequence ID" value="TCO85462.1"/>
    <property type="molecule type" value="Genomic_DNA"/>
</dbReference>
<comment type="similarity">
    <text evidence="3">Belongs to the bacterial microcompartments protein family.</text>
</comment>
<reference evidence="5 6" key="1">
    <citation type="submission" date="2019-03" db="EMBL/GenBank/DDBJ databases">
        <title>Genomic Encyclopedia of Type Strains, Phase IV (KMG-IV): sequencing the most valuable type-strain genomes for metagenomic binning, comparative biology and taxonomic classification.</title>
        <authorList>
            <person name="Goeker M."/>
        </authorList>
    </citation>
    <scope>NUCLEOTIDE SEQUENCE [LARGE SCALE GENOMIC DNA]</scope>
    <source>
        <strain evidence="5 6">DSM 28559</strain>
    </source>
</reference>
<dbReference type="InterPro" id="IPR044872">
    <property type="entry name" value="CcmK/CsoS1_BMC"/>
</dbReference>
<dbReference type="RefSeq" id="WP_306812195.1">
    <property type="nucleotide sequence ID" value="NZ_JANKAQ010000003.1"/>
</dbReference>
<keyword evidence="2" id="KW-1283">Bacterial microcompartment</keyword>
<dbReference type="SMART" id="SM00877">
    <property type="entry name" value="BMC"/>
    <property type="match status" value="2"/>
</dbReference>
<dbReference type="Pfam" id="PF00936">
    <property type="entry name" value="BMC"/>
    <property type="match status" value="2"/>
</dbReference>
<proteinExistence type="inferred from homology"/>
<evidence type="ECO:0000259" key="4">
    <source>
        <dbReference type="PROSITE" id="PS51930"/>
    </source>
</evidence>
<dbReference type="GO" id="GO:0031469">
    <property type="term" value="C:bacterial microcompartment"/>
    <property type="evidence" value="ECO:0007669"/>
    <property type="project" value="UniProtKB-SubCell"/>
</dbReference>
<comment type="subcellular location">
    <subcellularLocation>
        <location evidence="1">Bacterial microcompartment</location>
    </subcellularLocation>
</comment>
<dbReference type="InterPro" id="IPR011238">
    <property type="entry name" value="Micro_shell_prot_PduT"/>
</dbReference>
<gene>
    <name evidence="5" type="ORF">EV212_103184</name>
</gene>
<dbReference type="InterPro" id="IPR000249">
    <property type="entry name" value="BMC_dom"/>
</dbReference>
<dbReference type="PANTHER" id="PTHR33941">
    <property type="entry name" value="PROPANEDIOL UTILIZATION PROTEIN PDUA"/>
    <property type="match status" value="1"/>
</dbReference>
<dbReference type="Proteomes" id="UP000295711">
    <property type="component" value="Unassembled WGS sequence"/>
</dbReference>
<name>A0A4V2SDW4_9FIRM</name>
<feature type="domain" description="BMC" evidence="4">
    <location>
        <begin position="96"/>
        <end position="182"/>
    </location>
</feature>
<dbReference type="CDD" id="cd07053">
    <property type="entry name" value="BMC_PduT_repeat1"/>
    <property type="match status" value="1"/>
</dbReference>
<dbReference type="InterPro" id="IPR037233">
    <property type="entry name" value="CcmK-like_sf"/>
</dbReference>
<dbReference type="SUPFAM" id="SSF143414">
    <property type="entry name" value="CcmK-like"/>
    <property type="match status" value="2"/>
</dbReference>
<feature type="domain" description="BMC" evidence="4">
    <location>
        <begin position="4"/>
        <end position="86"/>
    </location>
</feature>
<dbReference type="CDD" id="cd07054">
    <property type="entry name" value="BMC_PduT_repeat2"/>
    <property type="match status" value="1"/>
</dbReference>
<comment type="caution">
    <text evidence="5">The sequence shown here is derived from an EMBL/GenBank/DDBJ whole genome shotgun (WGS) entry which is preliminary data.</text>
</comment>
<dbReference type="Gene3D" id="3.30.70.1710">
    <property type="match status" value="2"/>
</dbReference>
<protein>
    <submittedName>
        <fullName evidence="5">Microcompartment protein CcmL/EutN</fullName>
    </submittedName>
</protein>
<keyword evidence="6" id="KW-1185">Reference proteome</keyword>
<evidence type="ECO:0000256" key="3">
    <source>
        <dbReference type="PROSITE-ProRule" id="PRU01278"/>
    </source>
</evidence>
<organism evidence="5 6">
    <name type="scientific">Frisingicoccus caecimuris</name>
    <dbReference type="NCBI Taxonomy" id="1796636"/>
    <lineage>
        <taxon>Bacteria</taxon>
        <taxon>Bacillati</taxon>
        <taxon>Bacillota</taxon>
        <taxon>Clostridia</taxon>
        <taxon>Lachnospirales</taxon>
        <taxon>Lachnospiraceae</taxon>
        <taxon>Frisingicoccus</taxon>
    </lineage>
</organism>
<dbReference type="InterPro" id="IPR050575">
    <property type="entry name" value="BMC_shell"/>
</dbReference>
<evidence type="ECO:0000256" key="2">
    <source>
        <dbReference type="ARBA" id="ARBA00024446"/>
    </source>
</evidence>